<dbReference type="InterPro" id="IPR053156">
    <property type="entry name" value="T6SS_TssM-like"/>
</dbReference>
<keyword evidence="1" id="KW-0812">Transmembrane</keyword>
<dbReference type="InterPro" id="IPR025743">
    <property type="entry name" value="TssM1_N"/>
</dbReference>
<sequence length="1141" mass="128572">MKKILSSSGWILLAGLLFLLCALVALAREGSLFAALFMWAGVLLVILLFRLLMVAFGELRGHPRMHRFLAGFQVSRKVFLLREHWRSGARTLKRLNRFGAQMPWFVFVGGRDGKTTLLDSARLPVLSQLDTRERILPTRTLKWWFFKHLCVLDVGSHFSTGNATAQRSWKRLVRWARQVRPPQGVLVSINCTALQTHSPVQLHEHGRRLREQLEHLIKACGQALPVHVVITGIDALPGFNAWQRTLTDEQREHALGYQWERPPVVDRNTSFLEPLFDTLCDGLLTQCLSTLDATPPGQATAQRLGLPGRVQALKPGLLRFVVALCEPDPYHATGVLKGVWLTAAPGMAQAGEKRQGYFVAELLSQRLLQAAQSSAGERYVRCPGVHRPSLATVAFALAAGALLWSGWKTYRLYDAPPASKLPVSVVRLAQLDAGFAQPMLHMPYVPLMRYWQARLERQMLEAGGWRENDQSAAQVLWQQQFAQADAAQKRQMILQLSSAVLLQEAVLDQQTLPVLAPLHWEGNRFYPLTFDKTLSPKEVLLITRAWGQRNPHRLPLAEQRALLLSWVEQDPAWTWLLQGRDTLPALRSAQFWPDWPVQTELSGLWLQAGERTVQEEITLVSRALHSADRQPFQAFWKTWHLRRQEAWLAFIGDTIAQVHAHAEHPLASDESVALLNGQDPASRFIARTVSELATIPGAESQTWLNEMRRVSHLQAQWRPVTMKERLFVWEKGVRGWFYRQWGSTRSQAYASQQDHEVWQAWRDNLAAAVNMTLRPTDLARTAQGLFVHPESEGQSASNVLEALHGAFTQLEEHMALPAQGQGSGTVWELLRTQVDALTANAVSVVACELEGHWQNQVLQPLSDPRLQHNARRQEEMAWQLFQGFLKNKALAYLTPGQSGLSPKYWQDSAIPFTTEFLQVLNSATSSQDLERLPLREQTRNQDELSAQQAELARLKDLGAAMSEQWFETRVTTQPATIPGGAALMPIGTKLGLSCGKQTTALTSANLYEERVFRWAPGQCQSVSLSVVFPQGELKRQWLGDDAWPRFLQELASGEHRYALEAFEAADPLVFSLQGVNEILVRFSLEGHERALERWRAWQQVRQAMAPVRGQISALQDAAKQHGNYFTGNLTALPVSAVQCRR</sequence>
<name>A0A1C9FQP3_9PSED</name>
<dbReference type="AlphaFoldDB" id="A0A1C9FQP3"/>
<dbReference type="EMBL" id="KU668949">
    <property type="protein sequence ID" value="AOO35254.1"/>
    <property type="molecule type" value="Genomic_DNA"/>
</dbReference>
<evidence type="ECO:0000313" key="3">
    <source>
        <dbReference type="EMBL" id="AOO35254.1"/>
    </source>
</evidence>
<accession>A0A1C9FQP3</accession>
<organism evidence="3">
    <name type="scientific">Pseudomonas taiwanensis</name>
    <dbReference type="NCBI Taxonomy" id="470150"/>
    <lineage>
        <taxon>Bacteria</taxon>
        <taxon>Pseudomonadati</taxon>
        <taxon>Pseudomonadota</taxon>
        <taxon>Gammaproteobacteria</taxon>
        <taxon>Pseudomonadales</taxon>
        <taxon>Pseudomonadaceae</taxon>
        <taxon>Pseudomonas</taxon>
    </lineage>
</organism>
<dbReference type="PANTHER" id="PTHR36153:SF1">
    <property type="entry name" value="TYPE VI SECRETION SYSTEM COMPONENT TSSM1"/>
    <property type="match status" value="1"/>
</dbReference>
<reference evidence="3" key="1">
    <citation type="journal article" date="2016" name="Sci. Rep.">
        <title>Involvement of type VI secretion system in secretion of iron chelator pyoverdine in Pseudomonas taiwanensis.</title>
        <authorList>
            <person name="Chen W.J."/>
            <person name="Kuo T.Y."/>
            <person name="Hsieh F.C."/>
            <person name="Chen P.Y."/>
            <person name="Wang C.S."/>
            <person name="Shih Y.L."/>
            <person name="Lai Y.M."/>
            <person name="Liu J.R."/>
            <person name="Yang Y.L."/>
            <person name="Shih M.C."/>
        </authorList>
    </citation>
    <scope>NUCLEOTIDE SEQUENCE</scope>
    <source>
        <strain evidence="3">DSM 21245</strain>
    </source>
</reference>
<keyword evidence="1" id="KW-0472">Membrane</keyword>
<dbReference type="PANTHER" id="PTHR36153">
    <property type="entry name" value="INNER MEMBRANE PROTEIN-RELATED"/>
    <property type="match status" value="1"/>
</dbReference>
<proteinExistence type="predicted"/>
<feature type="domain" description="Type VI secretion system component TssM1 N-terminal" evidence="2">
    <location>
        <begin position="165"/>
        <end position="348"/>
    </location>
</feature>
<protein>
    <submittedName>
        <fullName evidence="3">IcmF</fullName>
    </submittedName>
</protein>
<keyword evidence="1" id="KW-1133">Transmembrane helix</keyword>
<dbReference type="Pfam" id="PF14331">
    <property type="entry name" value="IcmF-related_N"/>
    <property type="match status" value="1"/>
</dbReference>
<evidence type="ECO:0000259" key="2">
    <source>
        <dbReference type="Pfam" id="PF14331"/>
    </source>
</evidence>
<reference evidence="3" key="2">
    <citation type="submission" date="2016-02" db="EMBL/GenBank/DDBJ databases">
        <authorList>
            <person name="Wen L."/>
            <person name="He K."/>
            <person name="Yang H."/>
        </authorList>
    </citation>
    <scope>NUCLEOTIDE SEQUENCE</scope>
    <source>
        <strain evidence="3">DSM 21245</strain>
    </source>
</reference>
<feature type="transmembrane region" description="Helical" evidence="1">
    <location>
        <begin position="37"/>
        <end position="57"/>
    </location>
</feature>
<evidence type="ECO:0000256" key="1">
    <source>
        <dbReference type="SAM" id="Phobius"/>
    </source>
</evidence>